<proteinExistence type="predicted"/>
<gene>
    <name evidence="1" type="ORF">PoB_006751700</name>
</gene>
<sequence>MAGLEPVRGLCRKKGYGSVQNIKSQNETDIVASLAMAEGDLPFNSTPAFGQSEYGTNTTYVIYIADWQPESGKLQRHKKETRRSMEMNVFS</sequence>
<evidence type="ECO:0000313" key="2">
    <source>
        <dbReference type="Proteomes" id="UP000735302"/>
    </source>
</evidence>
<keyword evidence="2" id="KW-1185">Reference proteome</keyword>
<name>A0AAV4D9T7_9GAST</name>
<dbReference type="EMBL" id="BLXT01007646">
    <property type="protein sequence ID" value="GFO41012.1"/>
    <property type="molecule type" value="Genomic_DNA"/>
</dbReference>
<dbReference type="Proteomes" id="UP000735302">
    <property type="component" value="Unassembled WGS sequence"/>
</dbReference>
<organism evidence="1 2">
    <name type="scientific">Plakobranchus ocellatus</name>
    <dbReference type="NCBI Taxonomy" id="259542"/>
    <lineage>
        <taxon>Eukaryota</taxon>
        <taxon>Metazoa</taxon>
        <taxon>Spiralia</taxon>
        <taxon>Lophotrochozoa</taxon>
        <taxon>Mollusca</taxon>
        <taxon>Gastropoda</taxon>
        <taxon>Heterobranchia</taxon>
        <taxon>Euthyneura</taxon>
        <taxon>Panpulmonata</taxon>
        <taxon>Sacoglossa</taxon>
        <taxon>Placobranchoidea</taxon>
        <taxon>Plakobranchidae</taxon>
        <taxon>Plakobranchus</taxon>
    </lineage>
</organism>
<reference evidence="1 2" key="1">
    <citation type="journal article" date="2021" name="Elife">
        <title>Chloroplast acquisition without the gene transfer in kleptoplastic sea slugs, Plakobranchus ocellatus.</title>
        <authorList>
            <person name="Maeda T."/>
            <person name="Takahashi S."/>
            <person name="Yoshida T."/>
            <person name="Shimamura S."/>
            <person name="Takaki Y."/>
            <person name="Nagai Y."/>
            <person name="Toyoda A."/>
            <person name="Suzuki Y."/>
            <person name="Arimoto A."/>
            <person name="Ishii H."/>
            <person name="Satoh N."/>
            <person name="Nishiyama T."/>
            <person name="Hasebe M."/>
            <person name="Maruyama T."/>
            <person name="Minagawa J."/>
            <person name="Obokata J."/>
            <person name="Shigenobu S."/>
        </authorList>
    </citation>
    <scope>NUCLEOTIDE SEQUENCE [LARGE SCALE GENOMIC DNA]</scope>
</reference>
<evidence type="ECO:0000313" key="1">
    <source>
        <dbReference type="EMBL" id="GFO41012.1"/>
    </source>
</evidence>
<dbReference type="AlphaFoldDB" id="A0AAV4D9T7"/>
<protein>
    <submittedName>
        <fullName evidence="1">Uncharacterized protein</fullName>
    </submittedName>
</protein>
<accession>A0AAV4D9T7</accession>
<comment type="caution">
    <text evidence="1">The sequence shown here is derived from an EMBL/GenBank/DDBJ whole genome shotgun (WGS) entry which is preliminary data.</text>
</comment>